<keyword evidence="3" id="KW-1185">Reference proteome</keyword>
<dbReference type="PROSITE" id="PS51186">
    <property type="entry name" value="GNAT"/>
    <property type="match status" value="1"/>
</dbReference>
<proteinExistence type="predicted"/>
<name>A0ABV6MJX9_9PSEU</name>
<dbReference type="EC" id="2.3.1.-" evidence="2"/>
<dbReference type="GO" id="GO:0016746">
    <property type="term" value="F:acyltransferase activity"/>
    <property type="evidence" value="ECO:0007669"/>
    <property type="project" value="UniProtKB-KW"/>
</dbReference>
<dbReference type="InterPro" id="IPR016181">
    <property type="entry name" value="Acyl_CoA_acyltransferase"/>
</dbReference>
<dbReference type="RefSeq" id="WP_273939063.1">
    <property type="nucleotide sequence ID" value="NZ_CP097263.1"/>
</dbReference>
<protein>
    <submittedName>
        <fullName evidence="2">GNAT family N-acetyltransferase</fullName>
        <ecNumber evidence="2">2.3.1.-</ecNumber>
    </submittedName>
</protein>
<evidence type="ECO:0000259" key="1">
    <source>
        <dbReference type="PROSITE" id="PS51186"/>
    </source>
</evidence>
<evidence type="ECO:0000313" key="2">
    <source>
        <dbReference type="EMBL" id="MFC0540285.1"/>
    </source>
</evidence>
<keyword evidence="2" id="KW-0012">Acyltransferase</keyword>
<accession>A0ABV6MJX9</accession>
<sequence>MEPTARTAVPGHGDLPLPTPVTIDALLTAQEERFARLDRLLPPAPSPEPGEAVNAALPDGTRVAAVVTHQRTEPGMPSWLWSAADTYELQPVVGHTGAAGMDAVLRAFRHWLDRVNDRGPDTAATVIWPSRDVECARVFLDHGLQPLTVTAVRKPTTVRAPSLTVNIRPALASDEDAVVELAMAEVRYSANVGAALLRAEAERTRRASLAGRLGMTDDVWVAERDGMVIGLAETAIVANTPTARTRRQLPIGLWGYVNCLSVLPGARGAGIGQQLMAVVHNHFAGHRTSGYFLHYNPPNPLSSVFWPRQGYRPLWTQWEVRPAGGMR</sequence>
<dbReference type="Pfam" id="PF13508">
    <property type="entry name" value="Acetyltransf_7"/>
    <property type="match status" value="1"/>
</dbReference>
<comment type="caution">
    <text evidence="2">The sequence shown here is derived from an EMBL/GenBank/DDBJ whole genome shotgun (WGS) entry which is preliminary data.</text>
</comment>
<dbReference type="InterPro" id="IPR000182">
    <property type="entry name" value="GNAT_dom"/>
</dbReference>
<reference evidence="2 3" key="1">
    <citation type="submission" date="2024-09" db="EMBL/GenBank/DDBJ databases">
        <authorList>
            <person name="Sun Q."/>
            <person name="Mori K."/>
        </authorList>
    </citation>
    <scope>NUCLEOTIDE SEQUENCE [LARGE SCALE GENOMIC DNA]</scope>
    <source>
        <strain evidence="2 3">TBRC 1432</strain>
    </source>
</reference>
<dbReference type="Proteomes" id="UP001589810">
    <property type="component" value="Unassembled WGS sequence"/>
</dbReference>
<dbReference type="Gene3D" id="3.40.630.30">
    <property type="match status" value="1"/>
</dbReference>
<organism evidence="2 3">
    <name type="scientific">Kutzneria chonburiensis</name>
    <dbReference type="NCBI Taxonomy" id="1483604"/>
    <lineage>
        <taxon>Bacteria</taxon>
        <taxon>Bacillati</taxon>
        <taxon>Actinomycetota</taxon>
        <taxon>Actinomycetes</taxon>
        <taxon>Pseudonocardiales</taxon>
        <taxon>Pseudonocardiaceae</taxon>
        <taxon>Kutzneria</taxon>
    </lineage>
</organism>
<evidence type="ECO:0000313" key="3">
    <source>
        <dbReference type="Proteomes" id="UP001589810"/>
    </source>
</evidence>
<dbReference type="SUPFAM" id="SSF55729">
    <property type="entry name" value="Acyl-CoA N-acyltransferases (Nat)"/>
    <property type="match status" value="1"/>
</dbReference>
<feature type="domain" description="N-acetyltransferase" evidence="1">
    <location>
        <begin position="165"/>
        <end position="327"/>
    </location>
</feature>
<dbReference type="EMBL" id="JBHLUD010000001">
    <property type="protein sequence ID" value="MFC0540285.1"/>
    <property type="molecule type" value="Genomic_DNA"/>
</dbReference>
<gene>
    <name evidence="2" type="ORF">ACFFH7_02280</name>
</gene>
<keyword evidence="2" id="KW-0808">Transferase</keyword>
<dbReference type="CDD" id="cd04301">
    <property type="entry name" value="NAT_SF"/>
    <property type="match status" value="1"/>
</dbReference>